<feature type="domain" description="ABC transporter" evidence="8">
    <location>
        <begin position="360"/>
        <end position="601"/>
    </location>
</feature>
<dbReference type="SUPFAM" id="SSF52540">
    <property type="entry name" value="P-loop containing nucleoside triphosphate hydrolases"/>
    <property type="match status" value="1"/>
</dbReference>
<evidence type="ECO:0000256" key="4">
    <source>
        <dbReference type="ARBA" id="ARBA00022840"/>
    </source>
</evidence>
<evidence type="ECO:0000256" key="3">
    <source>
        <dbReference type="ARBA" id="ARBA00022741"/>
    </source>
</evidence>
<gene>
    <name evidence="10" type="ORF">SAMN05444682_109146</name>
</gene>
<dbReference type="GO" id="GO:0005524">
    <property type="term" value="F:ATP binding"/>
    <property type="evidence" value="ECO:0007669"/>
    <property type="project" value="UniProtKB-KW"/>
</dbReference>
<feature type="transmembrane region" description="Helical" evidence="7">
    <location>
        <begin position="24"/>
        <end position="54"/>
    </location>
</feature>
<sequence>MFRTKLAYYLGRFSDLRFGRTLKLVWSIAPGMTVMVICLMVASTGLLFVSLYALKVLVDVVSSFEIGSAVYRQRIIEQVIIAGGASVLHGIVNSFSTYFSELQSTTISEKIDDRIHRHTVGLDMAYYENPEYFNTLKLAKEAGGSRPNAIIMGLINAMNGGLKIVAASTVIITIDWRLLPILIAFIVPMFLVRIYFSEKQNALRIKNTPLERQASYYGQLITSEVSAKEVRSYNLGDYFKDKYFGIRKKLVAERLRISLQSTFSEAGLGSLTSLSFFICIYFIAMGAIDGRVSSGDIAIFLLMFPMFFGYLQEVMGSITTVYTNNIYVKYIFDLFDLKSELPEPESPQPIPDVKDGEGVLQVENLNFKYPHADKDVLKDVSLVIPQGKVVALVGLNGSGKSTLIKLLARLYDPNFGTVRLNGVDITNFSLAEYRRQISIVFQDFYKYNVTASENIFLGDIRRHQHDHSDIVQAAKQAGAHQFVEEFESKYDTMMGRVFEGGHEISIGQWQKLATARAFYSPARFFILDEATSALDARSEHSLFDALKANLGNRGALIISHRYSTVKHADYIYVLSDGEIVQEGAPELLAKINGAYAELFKIDMLQESV</sequence>
<evidence type="ECO:0000313" key="10">
    <source>
        <dbReference type="EMBL" id="SFJ38300.1"/>
    </source>
</evidence>
<feature type="transmembrane region" description="Helical" evidence="7">
    <location>
        <begin position="149"/>
        <end position="172"/>
    </location>
</feature>
<dbReference type="Gene3D" id="1.20.1560.10">
    <property type="entry name" value="ABC transporter type 1, transmembrane domain"/>
    <property type="match status" value="1"/>
</dbReference>
<organism evidence="10 11">
    <name type="scientific">Parapedobacter indicus</name>
    <dbReference type="NCBI Taxonomy" id="1477437"/>
    <lineage>
        <taxon>Bacteria</taxon>
        <taxon>Pseudomonadati</taxon>
        <taxon>Bacteroidota</taxon>
        <taxon>Sphingobacteriia</taxon>
        <taxon>Sphingobacteriales</taxon>
        <taxon>Sphingobacteriaceae</taxon>
        <taxon>Parapedobacter</taxon>
    </lineage>
</organism>
<protein>
    <submittedName>
        <fullName evidence="10">ATP-binding cassette, subfamily B</fullName>
    </submittedName>
</protein>
<dbReference type="PROSITE" id="PS50893">
    <property type="entry name" value="ABC_TRANSPORTER_2"/>
    <property type="match status" value="1"/>
</dbReference>
<dbReference type="GO" id="GO:0015421">
    <property type="term" value="F:ABC-type oligopeptide transporter activity"/>
    <property type="evidence" value="ECO:0007669"/>
    <property type="project" value="TreeGrafter"/>
</dbReference>
<evidence type="ECO:0000256" key="7">
    <source>
        <dbReference type="SAM" id="Phobius"/>
    </source>
</evidence>
<dbReference type="PANTHER" id="PTHR43394:SF1">
    <property type="entry name" value="ATP-BINDING CASSETTE SUB-FAMILY B MEMBER 10, MITOCHONDRIAL"/>
    <property type="match status" value="1"/>
</dbReference>
<name>A0A1I3QX42_9SPHI</name>
<dbReference type="PROSITE" id="PS50929">
    <property type="entry name" value="ABC_TM1F"/>
    <property type="match status" value="1"/>
</dbReference>
<evidence type="ECO:0000256" key="5">
    <source>
        <dbReference type="ARBA" id="ARBA00022989"/>
    </source>
</evidence>
<dbReference type="GO" id="GO:0005886">
    <property type="term" value="C:plasma membrane"/>
    <property type="evidence" value="ECO:0007669"/>
    <property type="project" value="UniProtKB-SubCell"/>
</dbReference>
<feature type="transmembrane region" description="Helical" evidence="7">
    <location>
        <begin position="266"/>
        <end position="288"/>
    </location>
</feature>
<dbReference type="GO" id="GO:0016887">
    <property type="term" value="F:ATP hydrolysis activity"/>
    <property type="evidence" value="ECO:0007669"/>
    <property type="project" value="InterPro"/>
</dbReference>
<feature type="transmembrane region" description="Helical" evidence="7">
    <location>
        <begin position="178"/>
        <end position="196"/>
    </location>
</feature>
<dbReference type="Gene3D" id="3.40.50.300">
    <property type="entry name" value="P-loop containing nucleotide triphosphate hydrolases"/>
    <property type="match status" value="1"/>
</dbReference>
<dbReference type="Pfam" id="PF00005">
    <property type="entry name" value="ABC_tran"/>
    <property type="match status" value="1"/>
</dbReference>
<dbReference type="InterPro" id="IPR011527">
    <property type="entry name" value="ABC1_TM_dom"/>
</dbReference>
<evidence type="ECO:0000313" key="11">
    <source>
        <dbReference type="Proteomes" id="UP000198670"/>
    </source>
</evidence>
<reference evidence="10 11" key="1">
    <citation type="submission" date="2016-10" db="EMBL/GenBank/DDBJ databases">
        <authorList>
            <person name="de Groot N.N."/>
        </authorList>
    </citation>
    <scope>NUCLEOTIDE SEQUENCE [LARGE SCALE GENOMIC DNA]</scope>
    <source>
        <strain evidence="10 11">RK1</strain>
    </source>
</reference>
<dbReference type="InterPro" id="IPR027417">
    <property type="entry name" value="P-loop_NTPase"/>
</dbReference>
<dbReference type="InterPro" id="IPR003593">
    <property type="entry name" value="AAA+_ATPase"/>
</dbReference>
<evidence type="ECO:0000259" key="9">
    <source>
        <dbReference type="PROSITE" id="PS50929"/>
    </source>
</evidence>
<evidence type="ECO:0000256" key="1">
    <source>
        <dbReference type="ARBA" id="ARBA00004651"/>
    </source>
</evidence>
<keyword evidence="2 7" id="KW-0812">Transmembrane</keyword>
<dbReference type="Pfam" id="PF00664">
    <property type="entry name" value="ABC_membrane"/>
    <property type="match status" value="1"/>
</dbReference>
<dbReference type="AlphaFoldDB" id="A0A1I3QX42"/>
<dbReference type="OrthoDB" id="9760358at2"/>
<dbReference type="Proteomes" id="UP000198670">
    <property type="component" value="Unassembled WGS sequence"/>
</dbReference>
<evidence type="ECO:0000259" key="8">
    <source>
        <dbReference type="PROSITE" id="PS50893"/>
    </source>
</evidence>
<dbReference type="InterPro" id="IPR039421">
    <property type="entry name" value="Type_1_exporter"/>
</dbReference>
<evidence type="ECO:0000256" key="2">
    <source>
        <dbReference type="ARBA" id="ARBA00022692"/>
    </source>
</evidence>
<feature type="transmembrane region" description="Helical" evidence="7">
    <location>
        <begin position="294"/>
        <end position="311"/>
    </location>
</feature>
<comment type="subcellular location">
    <subcellularLocation>
        <location evidence="1">Cell membrane</location>
        <topology evidence="1">Multi-pass membrane protein</topology>
    </subcellularLocation>
</comment>
<keyword evidence="3" id="KW-0547">Nucleotide-binding</keyword>
<dbReference type="RefSeq" id="WP_090629114.1">
    <property type="nucleotide sequence ID" value="NZ_FOQO01000009.1"/>
</dbReference>
<accession>A0A1I3QX42</accession>
<keyword evidence="6 7" id="KW-0472">Membrane</keyword>
<evidence type="ECO:0000256" key="6">
    <source>
        <dbReference type="ARBA" id="ARBA00023136"/>
    </source>
</evidence>
<dbReference type="STRING" id="1477437.SAMN05444682_109146"/>
<dbReference type="SMART" id="SM00382">
    <property type="entry name" value="AAA"/>
    <property type="match status" value="1"/>
</dbReference>
<keyword evidence="11" id="KW-1185">Reference proteome</keyword>
<dbReference type="InterPro" id="IPR036640">
    <property type="entry name" value="ABC1_TM_sf"/>
</dbReference>
<proteinExistence type="predicted"/>
<feature type="domain" description="ABC transmembrane type-1" evidence="9">
    <location>
        <begin position="34"/>
        <end position="323"/>
    </location>
</feature>
<dbReference type="PANTHER" id="PTHR43394">
    <property type="entry name" value="ATP-DEPENDENT PERMEASE MDL1, MITOCHONDRIAL"/>
    <property type="match status" value="1"/>
</dbReference>
<keyword evidence="5 7" id="KW-1133">Transmembrane helix</keyword>
<dbReference type="EMBL" id="FOQO01000009">
    <property type="protein sequence ID" value="SFJ38300.1"/>
    <property type="molecule type" value="Genomic_DNA"/>
</dbReference>
<dbReference type="SUPFAM" id="SSF90123">
    <property type="entry name" value="ABC transporter transmembrane region"/>
    <property type="match status" value="1"/>
</dbReference>
<dbReference type="InterPro" id="IPR003439">
    <property type="entry name" value="ABC_transporter-like_ATP-bd"/>
</dbReference>
<keyword evidence="4 10" id="KW-0067">ATP-binding</keyword>